<dbReference type="GO" id="GO:0005886">
    <property type="term" value="C:plasma membrane"/>
    <property type="evidence" value="ECO:0007669"/>
    <property type="project" value="UniProtKB-SubCell"/>
</dbReference>
<dbReference type="OrthoDB" id="3217553at2"/>
<dbReference type="Pfam" id="PF12679">
    <property type="entry name" value="ABC2_membrane_2"/>
    <property type="match status" value="1"/>
</dbReference>
<dbReference type="RefSeq" id="WP_141997692.1">
    <property type="nucleotide sequence ID" value="NZ_VFML01000001.1"/>
</dbReference>
<name>A0A542DHR8_AMYCI</name>
<reference evidence="2 3" key="1">
    <citation type="submission" date="2019-06" db="EMBL/GenBank/DDBJ databases">
        <title>Sequencing the genomes of 1000 actinobacteria strains.</title>
        <authorList>
            <person name="Klenk H.-P."/>
        </authorList>
    </citation>
    <scope>NUCLEOTIDE SEQUENCE [LARGE SCALE GENOMIC DNA]</scope>
    <source>
        <strain evidence="2 3">DSM 45679</strain>
    </source>
</reference>
<feature type="transmembrane region" description="Helical" evidence="1">
    <location>
        <begin position="215"/>
        <end position="232"/>
    </location>
</feature>
<accession>A0A542DHR8</accession>
<keyword evidence="1" id="KW-0472">Membrane</keyword>
<protein>
    <submittedName>
        <fullName evidence="2">ABC-2 type transport system permease protein</fullName>
    </submittedName>
</protein>
<keyword evidence="1" id="KW-0812">Transmembrane</keyword>
<evidence type="ECO:0000256" key="1">
    <source>
        <dbReference type="SAM" id="Phobius"/>
    </source>
</evidence>
<feature type="transmembrane region" description="Helical" evidence="1">
    <location>
        <begin position="184"/>
        <end position="208"/>
    </location>
</feature>
<evidence type="ECO:0000313" key="2">
    <source>
        <dbReference type="EMBL" id="TQJ02586.1"/>
    </source>
</evidence>
<dbReference type="GO" id="GO:0140359">
    <property type="term" value="F:ABC-type transporter activity"/>
    <property type="evidence" value="ECO:0007669"/>
    <property type="project" value="InterPro"/>
</dbReference>
<feature type="transmembrane region" description="Helical" evidence="1">
    <location>
        <begin position="140"/>
        <end position="164"/>
    </location>
</feature>
<dbReference type="EMBL" id="VFML01000001">
    <property type="protein sequence ID" value="TQJ02586.1"/>
    <property type="molecule type" value="Genomic_DNA"/>
</dbReference>
<comment type="caution">
    <text evidence="2">The sequence shown here is derived from an EMBL/GenBank/DDBJ whole genome shotgun (WGS) entry which is preliminary data.</text>
</comment>
<sequence>MTQATAEVGPRTVQTRAPRVPLPRLVRAELRWIFRRPRTLIVLGLFAILPVAVGIGLVLVDSPGDGDGPEGPTGSLLTAAAGNALILPVAMLALTLGLLLPLTAAMAGADALAGESSHGTLRGWLLAPVSRGRLLGVKTIGVAAVVLAAITVLTVIAIITGLVLNGTDSLFTLSGTTLSFPAALGKIAVAVGWAAVQAWAVGAVALAISACTEHPMLVVASVLGGTVVFSVLRMLDALAWLHPFLLTESFMSIADVLRDPIPTANLAEGLLRAGCYIVIALSLAYARIVTKDG</sequence>
<feature type="transmembrane region" description="Helical" evidence="1">
    <location>
        <begin position="269"/>
        <end position="288"/>
    </location>
</feature>
<dbReference type="PANTHER" id="PTHR37305">
    <property type="entry name" value="INTEGRAL MEMBRANE PROTEIN-RELATED"/>
    <property type="match status" value="1"/>
</dbReference>
<proteinExistence type="predicted"/>
<dbReference type="PANTHER" id="PTHR37305:SF1">
    <property type="entry name" value="MEMBRANE PROTEIN"/>
    <property type="match status" value="1"/>
</dbReference>
<dbReference type="Proteomes" id="UP000320876">
    <property type="component" value="Unassembled WGS sequence"/>
</dbReference>
<feature type="transmembrane region" description="Helical" evidence="1">
    <location>
        <begin position="40"/>
        <end position="60"/>
    </location>
</feature>
<feature type="transmembrane region" description="Helical" evidence="1">
    <location>
        <begin position="80"/>
        <end position="100"/>
    </location>
</feature>
<evidence type="ECO:0000313" key="3">
    <source>
        <dbReference type="Proteomes" id="UP000320876"/>
    </source>
</evidence>
<keyword evidence="3" id="KW-1185">Reference proteome</keyword>
<gene>
    <name evidence="2" type="ORF">FB471_2319</name>
</gene>
<keyword evidence="1" id="KW-1133">Transmembrane helix</keyword>
<organism evidence="2 3">
    <name type="scientific">Amycolatopsis cihanbeyliensis</name>
    <dbReference type="NCBI Taxonomy" id="1128664"/>
    <lineage>
        <taxon>Bacteria</taxon>
        <taxon>Bacillati</taxon>
        <taxon>Actinomycetota</taxon>
        <taxon>Actinomycetes</taxon>
        <taxon>Pseudonocardiales</taxon>
        <taxon>Pseudonocardiaceae</taxon>
        <taxon>Amycolatopsis</taxon>
    </lineage>
</organism>
<dbReference type="AlphaFoldDB" id="A0A542DHR8"/>